<dbReference type="Proteomes" id="UP000215086">
    <property type="component" value="Chromosome"/>
</dbReference>
<organism evidence="1 2">
    <name type="scientific">Thermogutta terrifontis</name>
    <dbReference type="NCBI Taxonomy" id="1331910"/>
    <lineage>
        <taxon>Bacteria</taxon>
        <taxon>Pseudomonadati</taxon>
        <taxon>Planctomycetota</taxon>
        <taxon>Planctomycetia</taxon>
        <taxon>Pirellulales</taxon>
        <taxon>Thermoguttaceae</taxon>
        <taxon>Thermogutta</taxon>
    </lineage>
</organism>
<sequence length="284" mass="31583">MEILGNGELWAAYVADGEFKPYVWPIIGPTGKPFTREWPMGPGEGEKHDHPHQRSLWFTHGDVNGISFWEEAPGRGKTVHREFVTLEGGAKAVVVTRNDWVAPDGTVLLNDVRKLVFYPLGENRVIDFAIRLTAVADNVTFGDTKEGTFGLRVADSMTVDAKKGGKIVNSEGQEDKDAWGKKAKWVDYSGPVDSEIVGIAVLNHPSSFRFPTYWHVRTYGLFAANPFGWHDFVGRSDVSGAYTLGKGQSIELRYRVILHKGRTAEAKIPQLYEEYAAEPPLPLP</sequence>
<dbReference type="Pfam" id="PF14100">
    <property type="entry name" value="DUF6807"/>
    <property type="match status" value="1"/>
</dbReference>
<dbReference type="AlphaFoldDB" id="A0A286RBB1"/>
<protein>
    <recommendedName>
        <fullName evidence="3">Methane oxygenase PmoA</fullName>
    </recommendedName>
</protein>
<accession>A0A286RBB1</accession>
<proteinExistence type="predicted"/>
<evidence type="ECO:0000313" key="2">
    <source>
        <dbReference type="Proteomes" id="UP000215086"/>
    </source>
</evidence>
<dbReference type="KEGG" id="ttf:THTE_0649"/>
<reference evidence="1 2" key="1">
    <citation type="journal article" name="Front. Microbiol.">
        <title>Sugar Metabolism of the First Thermophilic Planctomycete Thermogutta terrifontis: Comparative Genomic and Transcriptomic Approaches.</title>
        <authorList>
            <person name="Elcheninov A.G."/>
            <person name="Menzel P."/>
            <person name="Gudbergsdottir S.R."/>
            <person name="Slesarev A.I."/>
            <person name="Kadnikov V.V."/>
            <person name="Krogh A."/>
            <person name="Bonch-Osmolovskaya E.A."/>
            <person name="Peng X."/>
            <person name="Kublanov I.V."/>
        </authorList>
    </citation>
    <scope>NUCLEOTIDE SEQUENCE [LARGE SCALE GENOMIC DNA]</scope>
    <source>
        <strain evidence="1 2">R1</strain>
    </source>
</reference>
<dbReference type="EMBL" id="CP018477">
    <property type="protein sequence ID" value="ASV73251.1"/>
    <property type="molecule type" value="Genomic_DNA"/>
</dbReference>
<evidence type="ECO:0008006" key="3">
    <source>
        <dbReference type="Google" id="ProtNLM"/>
    </source>
</evidence>
<name>A0A286RBB1_9BACT</name>
<dbReference type="InterPro" id="IPR029475">
    <property type="entry name" value="DUF6807"/>
</dbReference>
<evidence type="ECO:0000313" key="1">
    <source>
        <dbReference type="EMBL" id="ASV73251.1"/>
    </source>
</evidence>
<keyword evidence="2" id="KW-1185">Reference proteome</keyword>
<gene>
    <name evidence="1" type="ORF">THTE_0649</name>
</gene>